<dbReference type="InterPro" id="IPR036390">
    <property type="entry name" value="WH_DNA-bd_sf"/>
</dbReference>
<dbReference type="AlphaFoldDB" id="A0A8C4T2Z7"/>
<feature type="region of interest" description="Disordered" evidence="7">
    <location>
        <begin position="421"/>
        <end position="463"/>
    </location>
</feature>
<evidence type="ECO:0000256" key="6">
    <source>
        <dbReference type="PROSITE-ProRule" id="PRU01324"/>
    </source>
</evidence>
<feature type="compositionally biased region" description="Polar residues" evidence="7">
    <location>
        <begin position="382"/>
        <end position="404"/>
    </location>
</feature>
<keyword evidence="3" id="KW-0805">Transcription regulation</keyword>
<feature type="compositionally biased region" description="Polar residues" evidence="7">
    <location>
        <begin position="333"/>
        <end position="342"/>
    </location>
</feature>
<name>A0A8C4T2Z7_ERPCA</name>
<evidence type="ECO:0000256" key="7">
    <source>
        <dbReference type="SAM" id="MobiDB-lite"/>
    </source>
</evidence>
<dbReference type="InterPro" id="IPR019464">
    <property type="entry name" value="ELL_N"/>
</dbReference>
<dbReference type="InterPro" id="IPR010844">
    <property type="entry name" value="Occludin_ELL"/>
</dbReference>
<dbReference type="Pfam" id="PF07303">
    <property type="entry name" value="Occludin_ELL"/>
    <property type="match status" value="1"/>
</dbReference>
<evidence type="ECO:0000313" key="9">
    <source>
        <dbReference type="Ensembl" id="ENSECRP00000026119.1"/>
    </source>
</evidence>
<evidence type="ECO:0000313" key="10">
    <source>
        <dbReference type="Proteomes" id="UP000694620"/>
    </source>
</evidence>
<dbReference type="GO" id="GO:0000987">
    <property type="term" value="F:cis-regulatory region sequence-specific DNA binding"/>
    <property type="evidence" value="ECO:0007669"/>
    <property type="project" value="TreeGrafter"/>
</dbReference>
<dbReference type="SUPFAM" id="SSF144292">
    <property type="entry name" value="occludin/ELL-like"/>
    <property type="match status" value="1"/>
</dbReference>
<evidence type="ECO:0000256" key="5">
    <source>
        <dbReference type="ARBA" id="ARBA00023242"/>
    </source>
</evidence>
<evidence type="ECO:0000259" key="8">
    <source>
        <dbReference type="PROSITE" id="PS51980"/>
    </source>
</evidence>
<reference evidence="9" key="3">
    <citation type="submission" date="2025-09" db="UniProtKB">
        <authorList>
            <consortium name="Ensembl"/>
        </authorList>
    </citation>
    <scope>IDENTIFICATION</scope>
</reference>
<dbReference type="GO" id="GO:0032968">
    <property type="term" value="P:positive regulation of transcription elongation by RNA polymerase II"/>
    <property type="evidence" value="ECO:0007669"/>
    <property type="project" value="TreeGrafter"/>
</dbReference>
<reference evidence="9" key="1">
    <citation type="submission" date="2021-06" db="EMBL/GenBank/DDBJ databases">
        <authorList>
            <consortium name="Wellcome Sanger Institute Data Sharing"/>
        </authorList>
    </citation>
    <scope>NUCLEOTIDE SEQUENCE [LARGE SCALE GENOMIC DNA]</scope>
</reference>
<feature type="compositionally biased region" description="Polar residues" evidence="7">
    <location>
        <begin position="365"/>
        <end position="374"/>
    </location>
</feature>
<dbReference type="Pfam" id="PF10390">
    <property type="entry name" value="ELL"/>
    <property type="match status" value="1"/>
</dbReference>
<dbReference type="GO" id="GO:0006368">
    <property type="term" value="P:transcription elongation by RNA polymerase II"/>
    <property type="evidence" value="ECO:0007669"/>
    <property type="project" value="InterPro"/>
</dbReference>
<sequence>MAALREELRYGLSCAKINRSLPNKSLYHVKLTDTAMRALEAFQNFKGAGSSQPVICFKGTQGYIKIPSLSPSSPGALRLFSFYLSSDSKEKPQSSFDCIHHYVSSSGRDQLECQGSIQDKITVCATDDSYQMTRERVSQVEKETWSRSAIEIKPSSTYRSKCIKLQKKQSLPPTPDNIPFRKHSPTSPVLAGKRGTLSSSILTSRSLRDRIIHLLALKPYKKPELIVWLERDKAHAKDKMDLASVLEEVAKLNPKDSSYSLKDELFRHVQKDWPGYSEEDKQLLHRLLLRKLPTLNMNQPKNNPSNMSFQKLSGDSPSHASPVSSISVKRILSSETSHNQVNKKQKVLESPQLPPDCLSSPPPTHCTTASSVSSFLRRADSASESQNSFLPSHQYSNSGVNQSPRKTEGDLKQAHYNSLRTSYSHKDESSAISQHKKKKSKKHRDKERQPLKEGESSEWEETSPDLKYRIEEHEKASPLSTPTSPSEMTDYLIKYITITSEKQRQDYKSDFCAEYDEYRDLHSRIGNVTEKFVQLGSQIKTLSPGTKEYKVIEDQIIEEYRKYKKKCPGYNEEKKRCEYLHQKLSHIKRLILDYDQTNNAPLEC</sequence>
<dbReference type="Proteomes" id="UP000694620">
    <property type="component" value="Chromosome 17"/>
</dbReference>
<protein>
    <submittedName>
        <fullName evidence="9">RNA polymerase II elongation factor ELL2-like</fullName>
    </submittedName>
</protein>
<dbReference type="InterPro" id="IPR031176">
    <property type="entry name" value="ELL/occludin"/>
</dbReference>
<feature type="domain" description="OCEL" evidence="8">
    <location>
        <begin position="489"/>
        <end position="599"/>
    </location>
</feature>
<dbReference type="PANTHER" id="PTHR23288">
    <property type="entry name" value="OCCLUDIN AND RNA POLYMERASE II ELONGATION FACTOR ELL"/>
    <property type="match status" value="1"/>
</dbReference>
<evidence type="ECO:0000256" key="4">
    <source>
        <dbReference type="ARBA" id="ARBA00023163"/>
    </source>
</evidence>
<feature type="region of interest" description="Disordered" evidence="7">
    <location>
        <begin position="295"/>
        <end position="408"/>
    </location>
</feature>
<keyword evidence="4" id="KW-0804">Transcription</keyword>
<feature type="compositionally biased region" description="Low complexity" evidence="7">
    <location>
        <begin position="313"/>
        <end position="327"/>
    </location>
</feature>
<dbReference type="Gene3D" id="6.10.140.340">
    <property type="match status" value="1"/>
</dbReference>
<evidence type="ECO:0000256" key="1">
    <source>
        <dbReference type="ARBA" id="ARBA00004123"/>
    </source>
</evidence>
<reference evidence="9" key="2">
    <citation type="submission" date="2025-08" db="UniProtKB">
        <authorList>
            <consortium name="Ensembl"/>
        </authorList>
    </citation>
    <scope>IDENTIFICATION</scope>
</reference>
<feature type="compositionally biased region" description="Polar residues" evidence="7">
    <location>
        <begin position="296"/>
        <end position="311"/>
    </location>
</feature>
<comment type="similarity">
    <text evidence="2 6">Belongs to the ELL/occludin family.</text>
</comment>
<dbReference type="PANTHER" id="PTHR23288:SF12">
    <property type="entry name" value="RNA POLYMERASE II ELONGATION FACTOR ELL2 ISOFORM X1"/>
    <property type="match status" value="1"/>
</dbReference>
<dbReference type="GO" id="GO:0008023">
    <property type="term" value="C:transcription elongation factor complex"/>
    <property type="evidence" value="ECO:0007669"/>
    <property type="project" value="InterPro"/>
</dbReference>
<proteinExistence type="inferred from homology"/>
<comment type="subcellular location">
    <subcellularLocation>
        <location evidence="1">Nucleus</location>
    </subcellularLocation>
</comment>
<dbReference type="SUPFAM" id="SSF46785">
    <property type="entry name" value="Winged helix' DNA-binding domain"/>
    <property type="match status" value="1"/>
</dbReference>
<evidence type="ECO:0000256" key="3">
    <source>
        <dbReference type="ARBA" id="ARBA00023015"/>
    </source>
</evidence>
<feature type="compositionally biased region" description="Basic residues" evidence="7">
    <location>
        <begin position="434"/>
        <end position="445"/>
    </location>
</feature>
<feature type="compositionally biased region" description="Basic and acidic residues" evidence="7">
    <location>
        <begin position="446"/>
        <end position="455"/>
    </location>
</feature>
<accession>A0A8C4T2Z7</accession>
<organism evidence="9 10">
    <name type="scientific">Erpetoichthys calabaricus</name>
    <name type="common">Rope fish</name>
    <name type="synonym">Calamoichthys calabaricus</name>
    <dbReference type="NCBI Taxonomy" id="27687"/>
    <lineage>
        <taxon>Eukaryota</taxon>
        <taxon>Metazoa</taxon>
        <taxon>Chordata</taxon>
        <taxon>Craniata</taxon>
        <taxon>Vertebrata</taxon>
        <taxon>Euteleostomi</taxon>
        <taxon>Actinopterygii</taxon>
        <taxon>Polypteriformes</taxon>
        <taxon>Polypteridae</taxon>
        <taxon>Erpetoichthys</taxon>
    </lineage>
</organism>
<dbReference type="Ensembl" id="ENSECRT00000026664.1">
    <property type="protein sequence ID" value="ENSECRP00000026119.1"/>
    <property type="gene ID" value="ENSECRG00000017641.1"/>
</dbReference>
<keyword evidence="10" id="KW-1185">Reference proteome</keyword>
<keyword evidence="5" id="KW-0539">Nucleus</keyword>
<dbReference type="GO" id="GO:0042795">
    <property type="term" value="P:snRNA transcription by RNA polymerase II"/>
    <property type="evidence" value="ECO:0007669"/>
    <property type="project" value="TreeGrafter"/>
</dbReference>
<dbReference type="GeneTree" id="ENSGT00940000164943"/>
<dbReference type="PROSITE" id="PS51980">
    <property type="entry name" value="OCEL"/>
    <property type="match status" value="1"/>
</dbReference>
<dbReference type="Gene3D" id="1.10.10.2670">
    <property type="entry name" value="E3 ubiquitin-protein ligase"/>
    <property type="match status" value="1"/>
</dbReference>
<feature type="region of interest" description="Disordered" evidence="7">
    <location>
        <begin position="169"/>
        <end position="189"/>
    </location>
</feature>
<dbReference type="InterPro" id="IPR042065">
    <property type="entry name" value="E3_ELL-like"/>
</dbReference>
<evidence type="ECO:0000256" key="2">
    <source>
        <dbReference type="ARBA" id="ARBA00009171"/>
    </source>
</evidence>